<comment type="caution">
    <text evidence="6">The sequence shown here is derived from an EMBL/GenBank/DDBJ whole genome shotgun (WGS) entry which is preliminary data.</text>
</comment>
<dbReference type="Gene3D" id="3.30.70.330">
    <property type="match status" value="2"/>
</dbReference>
<evidence type="ECO:0000256" key="2">
    <source>
        <dbReference type="ARBA" id="ARBA00022884"/>
    </source>
</evidence>
<evidence type="ECO:0000313" key="6">
    <source>
        <dbReference type="EMBL" id="CAF1083527.1"/>
    </source>
</evidence>
<feature type="compositionally biased region" description="Gly residues" evidence="4">
    <location>
        <begin position="266"/>
        <end position="297"/>
    </location>
</feature>
<dbReference type="PROSITE" id="PS50102">
    <property type="entry name" value="RRM"/>
    <property type="match status" value="2"/>
</dbReference>
<dbReference type="EMBL" id="CAJNOJ010000090">
    <property type="protein sequence ID" value="CAF1083527.1"/>
    <property type="molecule type" value="Genomic_DNA"/>
</dbReference>
<feature type="domain" description="RRM" evidence="5">
    <location>
        <begin position="174"/>
        <end position="251"/>
    </location>
</feature>
<accession>A0A814MVZ6</accession>
<evidence type="ECO:0000256" key="3">
    <source>
        <dbReference type="PROSITE-ProRule" id="PRU00176"/>
    </source>
</evidence>
<proteinExistence type="predicted"/>
<feature type="region of interest" description="Disordered" evidence="4">
    <location>
        <begin position="247"/>
        <end position="297"/>
    </location>
</feature>
<feature type="region of interest" description="Disordered" evidence="4">
    <location>
        <begin position="1"/>
        <end position="77"/>
    </location>
</feature>
<dbReference type="GO" id="GO:0000398">
    <property type="term" value="P:mRNA splicing, via spliceosome"/>
    <property type="evidence" value="ECO:0007669"/>
    <property type="project" value="TreeGrafter"/>
</dbReference>
<dbReference type="GO" id="GO:0071013">
    <property type="term" value="C:catalytic step 2 spliceosome"/>
    <property type="evidence" value="ECO:0007669"/>
    <property type="project" value="TreeGrafter"/>
</dbReference>
<protein>
    <recommendedName>
        <fullName evidence="5">RRM domain-containing protein</fullName>
    </recommendedName>
</protein>
<feature type="region of interest" description="Disordered" evidence="4">
    <location>
        <begin position="413"/>
        <end position="458"/>
    </location>
</feature>
<organism evidence="6 7">
    <name type="scientific">Adineta ricciae</name>
    <name type="common">Rotifer</name>
    <dbReference type="NCBI Taxonomy" id="249248"/>
    <lineage>
        <taxon>Eukaryota</taxon>
        <taxon>Metazoa</taxon>
        <taxon>Spiralia</taxon>
        <taxon>Gnathifera</taxon>
        <taxon>Rotifera</taxon>
        <taxon>Eurotatoria</taxon>
        <taxon>Bdelloidea</taxon>
        <taxon>Adinetida</taxon>
        <taxon>Adinetidae</taxon>
        <taxon>Adineta</taxon>
    </lineage>
</organism>
<dbReference type="InterPro" id="IPR035979">
    <property type="entry name" value="RBD_domain_sf"/>
</dbReference>
<dbReference type="SMART" id="SM00360">
    <property type="entry name" value="RRM"/>
    <property type="match status" value="2"/>
</dbReference>
<dbReference type="InterPro" id="IPR012677">
    <property type="entry name" value="Nucleotide-bd_a/b_plait_sf"/>
</dbReference>
<feature type="domain" description="RRM" evidence="5">
    <location>
        <begin position="84"/>
        <end position="166"/>
    </location>
</feature>
<keyword evidence="2 3" id="KW-0694">RNA-binding</keyword>
<evidence type="ECO:0000256" key="4">
    <source>
        <dbReference type="SAM" id="MobiDB-lite"/>
    </source>
</evidence>
<dbReference type="GO" id="GO:0003730">
    <property type="term" value="F:mRNA 3'-UTR binding"/>
    <property type="evidence" value="ECO:0007669"/>
    <property type="project" value="TreeGrafter"/>
</dbReference>
<dbReference type="PANTHER" id="PTHR48026:SF14">
    <property type="entry name" value="HETEROGENEOUS NUCLEAR RIBONUCLEOPROTEIN A1"/>
    <property type="match status" value="1"/>
</dbReference>
<sequence length="458" mass="47201">MSTEALTATDAVANNEMNPTAAINNDQLEASETNGLSHSNGTNTNIGNFESSSEGPTEPTKNTYDDESSQPAINKSDLEPEALRKVFIGGLSYKTDDQTFRDYFSKYGDIDDCIIMRDRDNRSRGFGFVTYLSSSMVDRLMAARPHVLDSREIEPKRAIPREESGKPESSLSAKKLFVGGIREGTLNEDDLKEYFSKYGNIVQTVIMKTNEGKFRGFGFVEFDDYDPVDKIVLEKHHVVKGNPVNVEKALPKDQTARGRMAQSQYGGSGGGGSSGGGMRGPSSRMGGGGTGGSGGWGPMGGGPNYGGGGSGNGGYRSGGGGGYGGGGDYNSRPPPYSGGYGGDMGGNGGMMGFGGSAPMGGDNYGMGGGGRGGYDEGKSKSSLQKKINSINITDILIGFGAFGQPSGFGFGQNYGSSSGGGPMRRGGGGRGGSGGAPYGRGGGRGGGSGGGFRGRSQQ</sequence>
<keyword evidence="1" id="KW-0677">Repeat</keyword>
<dbReference type="Pfam" id="PF00076">
    <property type="entry name" value="RRM_1"/>
    <property type="match status" value="2"/>
</dbReference>
<dbReference type="PANTHER" id="PTHR48026">
    <property type="entry name" value="HOMOLOGOUS TO DROSOPHILA SQD (SQUID) PROTEIN"/>
    <property type="match status" value="1"/>
</dbReference>
<evidence type="ECO:0000313" key="7">
    <source>
        <dbReference type="Proteomes" id="UP000663852"/>
    </source>
</evidence>
<dbReference type="InterPro" id="IPR000504">
    <property type="entry name" value="RRM_dom"/>
</dbReference>
<reference evidence="6" key="1">
    <citation type="submission" date="2021-02" db="EMBL/GenBank/DDBJ databases">
        <authorList>
            <person name="Nowell W R."/>
        </authorList>
    </citation>
    <scope>NUCLEOTIDE SEQUENCE</scope>
</reference>
<feature type="compositionally biased region" description="Polar residues" evidence="4">
    <location>
        <begin position="15"/>
        <end position="62"/>
    </location>
</feature>
<dbReference type="OrthoDB" id="1875751at2759"/>
<name>A0A814MVZ6_ADIRI</name>
<dbReference type="SUPFAM" id="SSF54928">
    <property type="entry name" value="RNA-binding domain, RBD"/>
    <property type="match status" value="2"/>
</dbReference>
<gene>
    <name evidence="6" type="ORF">EDS130_LOCUS19099</name>
</gene>
<dbReference type="FunFam" id="3.30.70.330:FF:000040">
    <property type="entry name" value="Heterogeneous nuclear ribonucleoprotein A2/B1"/>
    <property type="match status" value="1"/>
</dbReference>
<dbReference type="Proteomes" id="UP000663852">
    <property type="component" value="Unassembled WGS sequence"/>
</dbReference>
<evidence type="ECO:0000256" key="1">
    <source>
        <dbReference type="ARBA" id="ARBA00022737"/>
    </source>
</evidence>
<evidence type="ECO:0000259" key="5">
    <source>
        <dbReference type="PROSITE" id="PS50102"/>
    </source>
</evidence>
<dbReference type="AlphaFoldDB" id="A0A814MVZ6"/>